<dbReference type="Proteomes" id="UP000267516">
    <property type="component" value="Segment"/>
</dbReference>
<evidence type="ECO:0000313" key="1">
    <source>
        <dbReference type="EMBL" id="ATU84069.1"/>
    </source>
</evidence>
<dbReference type="EMBL" id="MF768985">
    <property type="protein sequence ID" value="ATU84069.1"/>
    <property type="molecule type" value="Genomic_DNA"/>
</dbReference>
<reference evidence="1" key="1">
    <citation type="journal article" date="2018" name="Aquaculture">
        <title>Complete genome sequence of a white spot syndrome virus associated with a disease incursion in Australia.</title>
        <authorList>
            <person name="Oakey J."/>
            <person name="Smith C.S."/>
        </authorList>
    </citation>
    <scope>NUCLEOTIDE SEQUENCE [LARGE SCALE GENOMIC DNA]</scope>
    <source>
        <strain evidence="1">WSSV-AU</strain>
    </source>
</reference>
<protein>
    <submittedName>
        <fullName evidence="1">ORF98</fullName>
    </submittedName>
</protein>
<organism evidence="1">
    <name type="scientific">White spot syndrome virus</name>
    <dbReference type="NCBI Taxonomy" id="342409"/>
    <lineage>
        <taxon>Viruses</taxon>
        <taxon>Viruses incertae sedis</taxon>
        <taxon>Naldaviricetes</taxon>
        <taxon>Nimaviridae</taxon>
        <taxon>Whispovirus</taxon>
    </lineage>
</organism>
<name>A0A2D3I6R5_9VIRU</name>
<accession>A0A2D3I6R5</accession>
<proteinExistence type="predicted"/>
<sequence>MSNEAYTAAGKVVHINCPLCNAEAKFSTPILLLWQMFAIQSSFVIVSRTGVFLASLTASPFGSLGK</sequence>